<dbReference type="PANTHER" id="PTHR23137">
    <property type="entry name" value="VESICLE TRANSPORT PROTEIN-RELATED"/>
    <property type="match status" value="1"/>
</dbReference>
<evidence type="ECO:0000256" key="7">
    <source>
        <dbReference type="ARBA" id="ARBA00025800"/>
    </source>
</evidence>
<dbReference type="Pfam" id="PF04178">
    <property type="entry name" value="Got1"/>
    <property type="match status" value="1"/>
</dbReference>
<evidence type="ECO:0000256" key="5">
    <source>
        <dbReference type="ARBA" id="ARBA00022989"/>
    </source>
</evidence>
<comment type="subcellular location">
    <subcellularLocation>
        <location evidence="8">Golgi apparatus membrane</location>
        <topology evidence="8">Multi-pass membrane protein</topology>
    </subcellularLocation>
    <subcellularLocation>
        <location evidence="1">Membrane</location>
        <topology evidence="1">Multi-pass membrane protein</topology>
    </subcellularLocation>
</comment>
<evidence type="ECO:0000256" key="6">
    <source>
        <dbReference type="ARBA" id="ARBA00023136"/>
    </source>
</evidence>
<organism evidence="9 10">
    <name type="scientific">Gonapodya prolifera (strain JEL478)</name>
    <name type="common">Monoblepharis prolifera</name>
    <dbReference type="NCBI Taxonomy" id="1344416"/>
    <lineage>
        <taxon>Eukaryota</taxon>
        <taxon>Fungi</taxon>
        <taxon>Fungi incertae sedis</taxon>
        <taxon>Chytridiomycota</taxon>
        <taxon>Chytridiomycota incertae sedis</taxon>
        <taxon>Monoblepharidomycetes</taxon>
        <taxon>Monoblepharidales</taxon>
        <taxon>Gonapodyaceae</taxon>
        <taxon>Gonapodya</taxon>
    </lineage>
</organism>
<evidence type="ECO:0000256" key="3">
    <source>
        <dbReference type="ARBA" id="ARBA00022692"/>
    </source>
</evidence>
<keyword evidence="8" id="KW-0333">Golgi apparatus</keyword>
<dbReference type="EMBL" id="KQ965789">
    <property type="protein sequence ID" value="KXS12275.1"/>
    <property type="molecule type" value="Genomic_DNA"/>
</dbReference>
<keyword evidence="6 8" id="KW-0472">Membrane</keyword>
<accession>A0A139A740</accession>
<dbReference type="InterPro" id="IPR011691">
    <property type="entry name" value="Vesicle_transpt_SFT2"/>
</dbReference>
<keyword evidence="4 8" id="KW-0653">Protein transport</keyword>
<name>A0A139A740_GONPJ</name>
<gene>
    <name evidence="9" type="ORF">M427DRAFT_59625</name>
</gene>
<protein>
    <recommendedName>
        <fullName evidence="8">Protein transport protein SFT2</fullName>
    </recommendedName>
</protein>
<dbReference type="Proteomes" id="UP000070544">
    <property type="component" value="Unassembled WGS sequence"/>
</dbReference>
<dbReference type="PANTHER" id="PTHR23137:SF6">
    <property type="entry name" value="VESICLE TRANSPORT PROTEIN"/>
    <property type="match status" value="1"/>
</dbReference>
<feature type="transmembrane region" description="Helical" evidence="8">
    <location>
        <begin position="60"/>
        <end position="81"/>
    </location>
</feature>
<dbReference type="InterPro" id="IPR007305">
    <property type="entry name" value="Vesicle_transpt_Got1/SFT2"/>
</dbReference>
<evidence type="ECO:0000313" key="9">
    <source>
        <dbReference type="EMBL" id="KXS12275.1"/>
    </source>
</evidence>
<keyword evidence="5 8" id="KW-1133">Transmembrane helix</keyword>
<comment type="similarity">
    <text evidence="7 8">Belongs to the SFT2 family.</text>
</comment>
<dbReference type="GO" id="GO:0015031">
    <property type="term" value="P:protein transport"/>
    <property type="evidence" value="ECO:0007669"/>
    <property type="project" value="UniProtKB-KW"/>
</dbReference>
<evidence type="ECO:0000313" key="10">
    <source>
        <dbReference type="Proteomes" id="UP000070544"/>
    </source>
</evidence>
<reference evidence="9 10" key="1">
    <citation type="journal article" date="2015" name="Genome Biol. Evol.">
        <title>Phylogenomic analyses indicate that early fungi evolved digesting cell walls of algal ancestors of land plants.</title>
        <authorList>
            <person name="Chang Y."/>
            <person name="Wang S."/>
            <person name="Sekimoto S."/>
            <person name="Aerts A.L."/>
            <person name="Choi C."/>
            <person name="Clum A."/>
            <person name="LaButti K.M."/>
            <person name="Lindquist E.A."/>
            <person name="Yee Ngan C."/>
            <person name="Ohm R.A."/>
            <person name="Salamov A.A."/>
            <person name="Grigoriev I.V."/>
            <person name="Spatafora J.W."/>
            <person name="Berbee M.L."/>
        </authorList>
    </citation>
    <scope>NUCLEOTIDE SEQUENCE [LARGE SCALE GENOMIC DNA]</scope>
    <source>
        <strain evidence="9 10">JEL478</strain>
    </source>
</reference>
<sequence>MGGTSSDATEAEPSEFAELCNFELSWTERLYGFAICFGIGTLMSLMSTLALSTLNLRGFATLYTLGNVVSLIGTGFLTGFVRQIKTMFDSNRAVASAVYLGSLTMTLISAFVIRSVILTLLFVIIQFGAMCWYSLSYIPGARSVVAQFVGVLFNRRIVI</sequence>
<evidence type="ECO:0000256" key="4">
    <source>
        <dbReference type="ARBA" id="ARBA00022927"/>
    </source>
</evidence>
<feature type="transmembrane region" description="Helical" evidence="8">
    <location>
        <begin position="30"/>
        <end position="54"/>
    </location>
</feature>
<evidence type="ECO:0000256" key="1">
    <source>
        <dbReference type="ARBA" id="ARBA00004141"/>
    </source>
</evidence>
<proteinExistence type="inferred from homology"/>
<feature type="transmembrane region" description="Helical" evidence="8">
    <location>
        <begin position="93"/>
        <end position="111"/>
    </location>
</feature>
<comment type="function">
    <text evidence="8">Nonessential protein required for the fusion of transport vesicles derived from the endocytic pathway with the Golgi complex.</text>
</comment>
<keyword evidence="10" id="KW-1185">Reference proteome</keyword>
<dbReference type="GO" id="GO:0016192">
    <property type="term" value="P:vesicle-mediated transport"/>
    <property type="evidence" value="ECO:0007669"/>
    <property type="project" value="InterPro"/>
</dbReference>
<feature type="transmembrane region" description="Helical" evidence="8">
    <location>
        <begin position="117"/>
        <end position="135"/>
    </location>
</feature>
<dbReference type="STRING" id="1344416.A0A139A740"/>
<dbReference type="AlphaFoldDB" id="A0A139A740"/>
<dbReference type="GO" id="GO:0000139">
    <property type="term" value="C:Golgi membrane"/>
    <property type="evidence" value="ECO:0007669"/>
    <property type="project" value="UniProtKB-SubCell"/>
</dbReference>
<dbReference type="OMA" id="IAAIVWK"/>
<evidence type="ECO:0000256" key="8">
    <source>
        <dbReference type="RuleBase" id="RU363111"/>
    </source>
</evidence>
<keyword evidence="3 8" id="KW-0812">Transmembrane</keyword>
<keyword evidence="2 8" id="KW-0813">Transport</keyword>
<evidence type="ECO:0000256" key="2">
    <source>
        <dbReference type="ARBA" id="ARBA00022448"/>
    </source>
</evidence>
<dbReference type="OrthoDB" id="73614at2759"/>